<evidence type="ECO:0000313" key="2">
    <source>
        <dbReference type="EMBL" id="KAF6333336.1"/>
    </source>
</evidence>
<feature type="region of interest" description="Disordered" evidence="1">
    <location>
        <begin position="108"/>
        <end position="127"/>
    </location>
</feature>
<evidence type="ECO:0000313" key="3">
    <source>
        <dbReference type="Proteomes" id="UP000585614"/>
    </source>
</evidence>
<protein>
    <submittedName>
        <fullName evidence="2">Uncharacterized protein</fullName>
    </submittedName>
</protein>
<reference evidence="2 3" key="1">
    <citation type="journal article" date="2020" name="Nature">
        <title>Six reference-quality genomes reveal evolution of bat adaptations.</title>
        <authorList>
            <person name="Jebb D."/>
            <person name="Huang Z."/>
            <person name="Pippel M."/>
            <person name="Hughes G.M."/>
            <person name="Lavrichenko K."/>
            <person name="Devanna P."/>
            <person name="Winkler S."/>
            <person name="Jermiin L.S."/>
            <person name="Skirmuntt E.C."/>
            <person name="Katzourakis A."/>
            <person name="Burkitt-Gray L."/>
            <person name="Ray D.A."/>
            <person name="Sullivan K.A.M."/>
            <person name="Roscito J.G."/>
            <person name="Kirilenko B.M."/>
            <person name="Davalos L.M."/>
            <person name="Corthals A.P."/>
            <person name="Power M.L."/>
            <person name="Jones G."/>
            <person name="Ransome R.D."/>
            <person name="Dechmann D.K.N."/>
            <person name="Locatelli A.G."/>
            <person name="Puechmaille S.J."/>
            <person name="Fedrigo O."/>
            <person name="Jarvis E.D."/>
            <person name="Hiller M."/>
            <person name="Vernes S.C."/>
            <person name="Myers E.W."/>
            <person name="Teeling E.C."/>
        </authorList>
    </citation>
    <scope>NUCLEOTIDE SEQUENCE [LARGE SCALE GENOMIC DNA]</scope>
    <source>
        <strain evidence="2">MRhiFer1</strain>
        <tissue evidence="2">Lung</tissue>
    </source>
</reference>
<organism evidence="2 3">
    <name type="scientific">Rhinolophus ferrumequinum</name>
    <name type="common">Greater horseshoe bat</name>
    <dbReference type="NCBI Taxonomy" id="59479"/>
    <lineage>
        <taxon>Eukaryota</taxon>
        <taxon>Metazoa</taxon>
        <taxon>Chordata</taxon>
        <taxon>Craniata</taxon>
        <taxon>Vertebrata</taxon>
        <taxon>Euteleostomi</taxon>
        <taxon>Mammalia</taxon>
        <taxon>Eutheria</taxon>
        <taxon>Laurasiatheria</taxon>
        <taxon>Chiroptera</taxon>
        <taxon>Yinpterochiroptera</taxon>
        <taxon>Rhinolophoidea</taxon>
        <taxon>Rhinolophidae</taxon>
        <taxon>Rhinolophinae</taxon>
        <taxon>Rhinolophus</taxon>
    </lineage>
</organism>
<dbReference type="EMBL" id="JACAGC010000011">
    <property type="protein sequence ID" value="KAF6333336.1"/>
    <property type="molecule type" value="Genomic_DNA"/>
</dbReference>
<gene>
    <name evidence="2" type="ORF">mRhiFer1_008113</name>
</gene>
<dbReference type="AlphaFoldDB" id="A0A7J7W7R0"/>
<dbReference type="GO" id="GO:0006508">
    <property type="term" value="P:proteolysis"/>
    <property type="evidence" value="ECO:0007669"/>
    <property type="project" value="InterPro"/>
</dbReference>
<proteinExistence type="predicted"/>
<dbReference type="GO" id="GO:0004190">
    <property type="term" value="F:aspartic-type endopeptidase activity"/>
    <property type="evidence" value="ECO:0007669"/>
    <property type="project" value="InterPro"/>
</dbReference>
<accession>A0A7J7W7R0</accession>
<dbReference type="Proteomes" id="UP000585614">
    <property type="component" value="Unassembled WGS sequence"/>
</dbReference>
<comment type="caution">
    <text evidence="2">The sequence shown here is derived from an EMBL/GenBank/DDBJ whole genome shotgun (WGS) entry which is preliminary data.</text>
</comment>
<sequence>MSRDRRPHVELSIHRSPSNVRRVLALVDTGADCSLVDGNPELFPGPAICIDGYAGKTVTVKAVSLPLGIGRLPPRTYKVYVSPVAENIHSRGGRATWPQLTDIGRRVPSLDPGGESGDTGACSPPSSSVATALERGYSATVPPARRAGGDWWYPKRSRKSGCAQEDCRCPEKPWLCPGYCIHLQAPRTGTLGEDACGVDCEARSCRGGVWGQSPREQFPGSRPQRRGAGSGSRWPSAVAGWPSAVTMEPLATNITAVASEESRGESVGWQQSGQQVARLVNSASGETLVV</sequence>
<feature type="region of interest" description="Disordered" evidence="1">
    <location>
        <begin position="211"/>
        <end position="237"/>
    </location>
</feature>
<dbReference type="PROSITE" id="PS00141">
    <property type="entry name" value="ASP_PROTEASE"/>
    <property type="match status" value="1"/>
</dbReference>
<evidence type="ECO:0000256" key="1">
    <source>
        <dbReference type="SAM" id="MobiDB-lite"/>
    </source>
</evidence>
<name>A0A7J7W7R0_RHIFE</name>
<dbReference type="InterPro" id="IPR001969">
    <property type="entry name" value="Aspartic_peptidase_AS"/>
</dbReference>